<organism evidence="2">
    <name type="scientific">Culex pipiens</name>
    <name type="common">House mosquito</name>
    <dbReference type="NCBI Taxonomy" id="7175"/>
    <lineage>
        <taxon>Eukaryota</taxon>
        <taxon>Metazoa</taxon>
        <taxon>Ecdysozoa</taxon>
        <taxon>Arthropoda</taxon>
        <taxon>Hexapoda</taxon>
        <taxon>Insecta</taxon>
        <taxon>Pterygota</taxon>
        <taxon>Neoptera</taxon>
        <taxon>Endopterygota</taxon>
        <taxon>Diptera</taxon>
        <taxon>Nematocera</taxon>
        <taxon>Culicoidea</taxon>
        <taxon>Culicidae</taxon>
        <taxon>Culicinae</taxon>
        <taxon>Culicini</taxon>
        <taxon>Culex</taxon>
        <taxon>Culex</taxon>
    </lineage>
</organism>
<keyword evidence="1" id="KW-0812">Transmembrane</keyword>
<dbReference type="EMBL" id="HBUE01265909">
    <property type="protein sequence ID" value="CAG6561213.1"/>
    <property type="molecule type" value="Transcribed_RNA"/>
</dbReference>
<keyword evidence="1" id="KW-1133">Transmembrane helix</keyword>
<dbReference type="AlphaFoldDB" id="A0A8D8DFE3"/>
<evidence type="ECO:0000256" key="1">
    <source>
        <dbReference type="SAM" id="Phobius"/>
    </source>
</evidence>
<proteinExistence type="predicted"/>
<reference evidence="2" key="1">
    <citation type="submission" date="2021-05" db="EMBL/GenBank/DDBJ databases">
        <authorList>
            <person name="Alioto T."/>
            <person name="Alioto T."/>
            <person name="Gomez Garrido J."/>
        </authorList>
    </citation>
    <scope>NUCLEOTIDE SEQUENCE</scope>
</reference>
<protein>
    <submittedName>
        <fullName evidence="2">(northern house mosquito) hypothetical protein</fullName>
    </submittedName>
</protein>
<keyword evidence="1" id="KW-0472">Membrane</keyword>
<accession>A0A8D8DFE3</accession>
<name>A0A8D8DFE3_CULPI</name>
<feature type="transmembrane region" description="Helical" evidence="1">
    <location>
        <begin position="42"/>
        <end position="63"/>
    </location>
</feature>
<dbReference type="EMBL" id="HBUE01160720">
    <property type="protein sequence ID" value="CAG6509809.1"/>
    <property type="molecule type" value="Transcribed_RNA"/>
</dbReference>
<sequence length="106" mass="12253">MFASHKSVARVFVFVCVHRTNFPPRGEGGGPEINFARTHTGILFFNLFFSFLFFHHILSKIWFSSFFPKRMLMAPKITSKLLHSPKKNLTHTLCLALSRWLVDANI</sequence>
<evidence type="ECO:0000313" key="2">
    <source>
        <dbReference type="EMBL" id="CAG6509809.1"/>
    </source>
</evidence>